<gene>
    <name evidence="3" type="ORF">ANCCAN_13632</name>
</gene>
<dbReference type="PROSITE" id="PS50234">
    <property type="entry name" value="VWFA"/>
    <property type="match status" value="1"/>
</dbReference>
<accession>A0A368G7M6</accession>
<name>A0A368G7M6_ANCCA</name>
<dbReference type="Proteomes" id="UP000252519">
    <property type="component" value="Unassembled WGS sequence"/>
</dbReference>
<feature type="domain" description="VWFA" evidence="2">
    <location>
        <begin position="266"/>
        <end position="441"/>
    </location>
</feature>
<dbReference type="InterPro" id="IPR052229">
    <property type="entry name" value="Collagen-VI/PIF"/>
</dbReference>
<feature type="compositionally biased region" description="Low complexity" evidence="1">
    <location>
        <begin position="149"/>
        <end position="159"/>
    </location>
</feature>
<feature type="region of interest" description="Disordered" evidence="1">
    <location>
        <begin position="130"/>
        <end position="169"/>
    </location>
</feature>
<feature type="region of interest" description="Disordered" evidence="1">
    <location>
        <begin position="222"/>
        <end position="258"/>
    </location>
</feature>
<dbReference type="Gene3D" id="3.40.50.410">
    <property type="entry name" value="von Willebrand factor, type A domain"/>
    <property type="match status" value="1"/>
</dbReference>
<dbReference type="Pfam" id="PF00092">
    <property type="entry name" value="VWA"/>
    <property type="match status" value="1"/>
</dbReference>
<dbReference type="OrthoDB" id="10256829at2759"/>
<dbReference type="InterPro" id="IPR036465">
    <property type="entry name" value="vWFA_dom_sf"/>
</dbReference>
<reference evidence="3 4" key="1">
    <citation type="submission" date="2014-10" db="EMBL/GenBank/DDBJ databases">
        <title>Draft genome of the hookworm Ancylostoma caninum.</title>
        <authorList>
            <person name="Mitreva M."/>
        </authorList>
    </citation>
    <scope>NUCLEOTIDE SEQUENCE [LARGE SCALE GENOMIC DNA]</scope>
    <source>
        <strain evidence="3 4">Baltimore</strain>
    </source>
</reference>
<evidence type="ECO:0000313" key="3">
    <source>
        <dbReference type="EMBL" id="RCN40431.1"/>
    </source>
</evidence>
<dbReference type="PANTHER" id="PTHR22588:SF12">
    <property type="entry name" value="VWFA DOMAIN-CONTAINING PROTEIN"/>
    <property type="match status" value="1"/>
</dbReference>
<dbReference type="EMBL" id="JOJR01000285">
    <property type="protein sequence ID" value="RCN40431.1"/>
    <property type="molecule type" value="Genomic_DNA"/>
</dbReference>
<proteinExistence type="predicted"/>
<sequence length="444" mass="48958">MAKNSADVISHLDGVDGDYARYLNMVTNEISRKKHGRTLVVLLFSEQEVKKPMAEAWRKLSTNGKAHVFRVGTAMPTKWVQIGTLLKFSFLSWLYPGELFADEGESFEQLLACSAIEGDSLDIRRKPAISPTLTSSRRPQIHFSKTTRRPTTTRPSTTSGPKLRPIFRRKDLEAEQLGIPQTAKPAATFTEPAAVTSSSLEVSIVRTPSRIDSNNAFILPTPSDLPQVARTAPPSYSTSTRATTTPTTTTMRTTTTPRAPPGCIADIIFLMDFSDGTGDKSKRYLDIAAAAVGHLPIASNAVRVSLIRYSGPGRAETLFHLDKHARKDDVIEELFRMEPTGGTTRTGEAIHYALKEFQNKKHGARKYARKFIVVFTDGYSQEDPSAAAEAARTDGVIMLAVAVDDKLKPNEEELVEITDRRDMVLISPNGQQLREKILGNQCPL</sequence>
<dbReference type="InterPro" id="IPR002035">
    <property type="entry name" value="VWF_A"/>
</dbReference>
<organism evidence="3 4">
    <name type="scientific">Ancylostoma caninum</name>
    <name type="common">Dog hookworm</name>
    <dbReference type="NCBI Taxonomy" id="29170"/>
    <lineage>
        <taxon>Eukaryota</taxon>
        <taxon>Metazoa</taxon>
        <taxon>Ecdysozoa</taxon>
        <taxon>Nematoda</taxon>
        <taxon>Chromadorea</taxon>
        <taxon>Rhabditida</taxon>
        <taxon>Rhabditina</taxon>
        <taxon>Rhabditomorpha</taxon>
        <taxon>Strongyloidea</taxon>
        <taxon>Ancylostomatidae</taxon>
        <taxon>Ancylostomatinae</taxon>
        <taxon>Ancylostoma</taxon>
    </lineage>
</organism>
<protein>
    <submittedName>
        <fullName evidence="3">von Willebrand factor type A domain protein</fullName>
    </submittedName>
</protein>
<keyword evidence="4" id="KW-1185">Reference proteome</keyword>
<comment type="caution">
    <text evidence="3">The sequence shown here is derived from an EMBL/GenBank/DDBJ whole genome shotgun (WGS) entry which is preliminary data.</text>
</comment>
<dbReference type="SMART" id="SM00327">
    <property type="entry name" value="VWA"/>
    <property type="match status" value="1"/>
</dbReference>
<dbReference type="STRING" id="29170.A0A368G7M6"/>
<dbReference type="AlphaFoldDB" id="A0A368G7M6"/>
<dbReference type="PANTHER" id="PTHR22588">
    <property type="entry name" value="VWFA DOMAIN-CONTAINING PROTEIN"/>
    <property type="match status" value="1"/>
</dbReference>
<evidence type="ECO:0000313" key="4">
    <source>
        <dbReference type="Proteomes" id="UP000252519"/>
    </source>
</evidence>
<evidence type="ECO:0000259" key="2">
    <source>
        <dbReference type="PROSITE" id="PS50234"/>
    </source>
</evidence>
<dbReference type="SUPFAM" id="SSF53300">
    <property type="entry name" value="vWA-like"/>
    <property type="match status" value="1"/>
</dbReference>
<evidence type="ECO:0000256" key="1">
    <source>
        <dbReference type="SAM" id="MobiDB-lite"/>
    </source>
</evidence>
<feature type="compositionally biased region" description="Low complexity" evidence="1">
    <location>
        <begin position="229"/>
        <end position="257"/>
    </location>
</feature>